<dbReference type="AlphaFoldDB" id="F6EJU9"/>
<sequence length="539" mass="57844">MNSQITASLKPGTPAARPESTYSRKRTSHSHGFSGGFVVKLILMALINAFGLYGILASWAVGNNGILWFLVAALAVVNIVYFAPTRKLLPAKYLAPGLIFLLIFQVFVVIYTAGVAFTNYGDGHNSSKEDAIRALVQQHERRVDGTPQFPISVVQSEGGELGFATAGSGETVLVGTGNAAFQPVAGAEAGANGLPVSVPGYEVLDFPDVIARQDSISELRVPMDGDSFLRTNDGRVAFVYEQGLVYNEATDTMTAADGTVYTATETGNFVSADGEELSPGWTANVGFANFGAIFDKDVLGGPFLSVTLWTFAFAVLAVATTFFLGLFIAMLFNDASMRGRSIYRAIIILPYAFPGFLSILIWAGLLNRDFGFINDIVLGGAAIPWLNDPWLAKLSLVLVNLWLGFPYMFLIATGALQSIPAELYESARMDGAGRWRAFKFVTLPLLLVAVGPMLIACFAMNFNNFNLIYLLTSGGPRDLDSTTGVGSTDILITFVYKLAFETGANQYGLASAVSILIFIMVAVVSAIAFRRSKALEEIS</sequence>
<evidence type="ECO:0000256" key="9">
    <source>
        <dbReference type="RuleBase" id="RU363032"/>
    </source>
</evidence>
<dbReference type="InterPro" id="IPR035277">
    <property type="entry name" value="MalF_N"/>
</dbReference>
<evidence type="ECO:0000259" key="12">
    <source>
        <dbReference type="PROSITE" id="PS50928"/>
    </source>
</evidence>
<feature type="transmembrane region" description="Helical" evidence="9">
    <location>
        <begin position="65"/>
        <end position="83"/>
    </location>
</feature>
<evidence type="ECO:0000256" key="3">
    <source>
        <dbReference type="ARBA" id="ARBA00022448"/>
    </source>
</evidence>
<dbReference type="EMBL" id="CP002786">
    <property type="protein sequence ID" value="AEF40124.1"/>
    <property type="molecule type" value="Genomic_DNA"/>
</dbReference>
<feature type="transmembrane region" description="Helical" evidence="9">
    <location>
        <begin position="95"/>
        <end position="117"/>
    </location>
</feature>
<dbReference type="GO" id="GO:1990060">
    <property type="term" value="C:maltose transport complex"/>
    <property type="evidence" value="ECO:0007669"/>
    <property type="project" value="TreeGrafter"/>
</dbReference>
<dbReference type="Pfam" id="PF16296">
    <property type="entry name" value="TM_PBP2_N"/>
    <property type="match status" value="1"/>
</dbReference>
<dbReference type="InterPro" id="IPR000515">
    <property type="entry name" value="MetI-like"/>
</dbReference>
<dbReference type="eggNOG" id="COG1175">
    <property type="taxonomic scope" value="Bacteria"/>
</dbReference>
<feature type="region of interest" description="Disordered" evidence="11">
    <location>
        <begin position="1"/>
        <end position="30"/>
    </location>
</feature>
<dbReference type="CDD" id="cd06261">
    <property type="entry name" value="TM_PBP2"/>
    <property type="match status" value="1"/>
</dbReference>
<comment type="subcellular location">
    <subcellularLocation>
        <location evidence="1 9">Cell membrane</location>
        <topology evidence="1 9">Multi-pass membrane protein</topology>
    </subcellularLocation>
</comment>
<evidence type="ECO:0000313" key="13">
    <source>
        <dbReference type="EMBL" id="AEF40124.1"/>
    </source>
</evidence>
<keyword evidence="4 10" id="KW-1003">Cell membrane</keyword>
<feature type="transmembrane region" description="Helical" evidence="9">
    <location>
        <begin position="345"/>
        <end position="365"/>
    </location>
</feature>
<feature type="transmembrane region" description="Helical" evidence="9">
    <location>
        <begin position="437"/>
        <end position="462"/>
    </location>
</feature>
<name>F6EJU9_HOYSD</name>
<evidence type="ECO:0000256" key="4">
    <source>
        <dbReference type="ARBA" id="ARBA00022475"/>
    </source>
</evidence>
<dbReference type="GO" id="GO:0015423">
    <property type="term" value="F:ABC-type maltose transporter activity"/>
    <property type="evidence" value="ECO:0007669"/>
    <property type="project" value="TreeGrafter"/>
</dbReference>
<dbReference type="KEGG" id="asd:AS9A_1675"/>
<feature type="transmembrane region" description="Helical" evidence="9">
    <location>
        <begin position="507"/>
        <end position="529"/>
    </location>
</feature>
<dbReference type="Gene3D" id="1.10.3720.10">
    <property type="entry name" value="MetI-like"/>
    <property type="match status" value="1"/>
</dbReference>
<evidence type="ECO:0000256" key="8">
    <source>
        <dbReference type="ARBA" id="ARBA00023136"/>
    </source>
</evidence>
<dbReference type="PANTHER" id="PTHR47314">
    <property type="entry name" value="MALTOSE/MALTODEXTRIN TRANSPORT SYSTEM PERMEASE PROTEIN MALF"/>
    <property type="match status" value="1"/>
</dbReference>
<evidence type="ECO:0000256" key="2">
    <source>
        <dbReference type="ARBA" id="ARBA00009047"/>
    </source>
</evidence>
<dbReference type="Gene3D" id="1.20.58.370">
    <property type="entry name" value="MalF N-terminal region-like"/>
    <property type="match status" value="1"/>
</dbReference>
<evidence type="ECO:0000256" key="7">
    <source>
        <dbReference type="ARBA" id="ARBA00022989"/>
    </source>
</evidence>
<feature type="transmembrane region" description="Helical" evidence="9">
    <location>
        <begin position="33"/>
        <end position="59"/>
    </location>
</feature>
<feature type="transmembrane region" description="Helical" evidence="9">
    <location>
        <begin position="394"/>
        <end position="416"/>
    </location>
</feature>
<keyword evidence="7 9" id="KW-1133">Transmembrane helix</keyword>
<comment type="function">
    <text evidence="10">Part of the ABC transporter complex MalEFGK involved in maltose/maltodextrin import. Probably responsible for the translocation of the substrate across the membrane.</text>
</comment>
<gene>
    <name evidence="13" type="ordered locus">AS9A_1675</name>
</gene>
<protein>
    <recommendedName>
        <fullName evidence="10">Maltose/maltodextrin transport system permease protein</fullName>
    </recommendedName>
</protein>
<evidence type="ECO:0000256" key="11">
    <source>
        <dbReference type="SAM" id="MobiDB-lite"/>
    </source>
</evidence>
<evidence type="ECO:0000256" key="5">
    <source>
        <dbReference type="ARBA" id="ARBA00022597"/>
    </source>
</evidence>
<dbReference type="SUPFAM" id="SSF161098">
    <property type="entry name" value="MetI-like"/>
    <property type="match status" value="1"/>
</dbReference>
<keyword evidence="3 9" id="KW-0813">Transport</keyword>
<dbReference type="OrthoDB" id="3810889at2"/>
<dbReference type="PROSITE" id="PS50928">
    <property type="entry name" value="ABC_TM1"/>
    <property type="match status" value="1"/>
</dbReference>
<dbReference type="SUPFAM" id="SSF160964">
    <property type="entry name" value="MalF N-terminal region-like"/>
    <property type="match status" value="1"/>
</dbReference>
<dbReference type="STRING" id="443218.AS9A_1675"/>
<keyword evidence="8 9" id="KW-0472">Membrane</keyword>
<dbReference type="PANTHER" id="PTHR47314:SF1">
    <property type="entry name" value="MALTOSE_MALTODEXTRIN TRANSPORT SYSTEM PERMEASE PROTEIN MALF"/>
    <property type="match status" value="1"/>
</dbReference>
<keyword evidence="5 10" id="KW-0762">Sugar transport</keyword>
<comment type="similarity">
    <text evidence="2 10">Belongs to the binding-protein-dependent transport system permease family. MalFG subfamily.</text>
</comment>
<evidence type="ECO:0000256" key="10">
    <source>
        <dbReference type="RuleBase" id="RU367050"/>
    </source>
</evidence>
<dbReference type="GO" id="GO:0042956">
    <property type="term" value="P:maltodextrin transmembrane transport"/>
    <property type="evidence" value="ECO:0007669"/>
    <property type="project" value="TreeGrafter"/>
</dbReference>
<dbReference type="HOGENOM" id="CLU_016047_20_1_11"/>
<accession>F6EJU9</accession>
<evidence type="ECO:0000256" key="6">
    <source>
        <dbReference type="ARBA" id="ARBA00022692"/>
    </source>
</evidence>
<dbReference type="RefSeq" id="WP_013806473.1">
    <property type="nucleotide sequence ID" value="NC_015564.1"/>
</dbReference>
<proteinExistence type="inferred from homology"/>
<feature type="domain" description="ABC transmembrane type-1" evidence="12">
    <location>
        <begin position="307"/>
        <end position="528"/>
    </location>
</feature>
<reference evidence="13 14" key="1">
    <citation type="journal article" date="2011" name="J. Bacteriol.">
        <title>Complete genome sequence of Amycolicicoccus subflavus DQS3-9A1T, an actinomycete isolated from crude oil-polluted soil.</title>
        <authorList>
            <person name="Cai M."/>
            <person name="Chen W.M."/>
            <person name="Nie Y."/>
            <person name="Chi C.Q."/>
            <person name="Wang Y.N."/>
            <person name="Tang Y.Q."/>
            <person name="Li G.Y."/>
            <person name="Wu X.L."/>
        </authorList>
    </citation>
    <scope>NUCLEOTIDE SEQUENCE [LARGE SCALE GENOMIC DNA]</scope>
    <source>
        <strain evidence="14">DSM 45089 / DQS3-9A1</strain>
    </source>
</reference>
<organism evidence="13 14">
    <name type="scientific">Hoyosella subflava (strain DSM 45089 / JCM 17490 / NBRC 109087 / DQS3-9A1)</name>
    <name type="common">Amycolicicoccus subflavus</name>
    <dbReference type="NCBI Taxonomy" id="443218"/>
    <lineage>
        <taxon>Bacteria</taxon>
        <taxon>Bacillati</taxon>
        <taxon>Actinomycetota</taxon>
        <taxon>Actinomycetes</taxon>
        <taxon>Mycobacteriales</taxon>
        <taxon>Hoyosellaceae</taxon>
        <taxon>Hoyosella</taxon>
    </lineage>
</organism>
<dbReference type="Proteomes" id="UP000009235">
    <property type="component" value="Chromosome"/>
</dbReference>
<dbReference type="Pfam" id="PF00528">
    <property type="entry name" value="BPD_transp_1"/>
    <property type="match status" value="1"/>
</dbReference>
<feature type="transmembrane region" description="Helical" evidence="9">
    <location>
        <begin position="308"/>
        <end position="333"/>
    </location>
</feature>
<evidence type="ECO:0000256" key="1">
    <source>
        <dbReference type="ARBA" id="ARBA00004651"/>
    </source>
</evidence>
<dbReference type="InterPro" id="IPR035906">
    <property type="entry name" value="MetI-like_sf"/>
</dbReference>
<evidence type="ECO:0000313" key="14">
    <source>
        <dbReference type="Proteomes" id="UP000009235"/>
    </source>
</evidence>
<dbReference type="InterPro" id="IPR032550">
    <property type="entry name" value="TM_PBP2_N"/>
</dbReference>
<keyword evidence="14" id="KW-1185">Reference proteome</keyword>
<keyword evidence="6 9" id="KW-0812">Transmembrane</keyword>